<dbReference type="EMBL" id="JBDODL010001837">
    <property type="protein sequence ID" value="MES1921836.1"/>
    <property type="molecule type" value="Genomic_DNA"/>
</dbReference>
<sequence length="75" mass="8969">MGNTDWLVKKEIYELKSFVMYNSYDQNGESGHYFAIVKCGESWYRLSDMRKKELDISDDRFVTEYASTLFYVLKD</sequence>
<evidence type="ECO:0000259" key="1">
    <source>
        <dbReference type="PROSITE" id="PS50235"/>
    </source>
</evidence>
<evidence type="ECO:0000313" key="3">
    <source>
        <dbReference type="Proteomes" id="UP001439008"/>
    </source>
</evidence>
<feature type="domain" description="USP" evidence="1">
    <location>
        <begin position="1"/>
        <end position="74"/>
    </location>
</feature>
<gene>
    <name evidence="2" type="ORF">MHBO_003373</name>
</gene>
<name>A0ABV2AQT7_9EUKA</name>
<dbReference type="Gene3D" id="3.90.70.10">
    <property type="entry name" value="Cysteine proteinases"/>
    <property type="match status" value="1"/>
</dbReference>
<dbReference type="PROSITE" id="PS50235">
    <property type="entry name" value="USP_3"/>
    <property type="match status" value="1"/>
</dbReference>
<organism evidence="2 3">
    <name type="scientific">Bonamia ostreae</name>
    <dbReference type="NCBI Taxonomy" id="126728"/>
    <lineage>
        <taxon>Eukaryota</taxon>
        <taxon>Sar</taxon>
        <taxon>Rhizaria</taxon>
        <taxon>Endomyxa</taxon>
        <taxon>Ascetosporea</taxon>
        <taxon>Haplosporida</taxon>
        <taxon>Bonamia</taxon>
    </lineage>
</organism>
<keyword evidence="3" id="KW-1185">Reference proteome</keyword>
<comment type="caution">
    <text evidence="2">The sequence shown here is derived from an EMBL/GenBank/DDBJ whole genome shotgun (WGS) entry which is preliminary data.</text>
</comment>
<proteinExistence type="predicted"/>
<dbReference type="Proteomes" id="UP001439008">
    <property type="component" value="Unassembled WGS sequence"/>
</dbReference>
<dbReference type="InterPro" id="IPR028889">
    <property type="entry name" value="USP"/>
</dbReference>
<evidence type="ECO:0000313" key="2">
    <source>
        <dbReference type="EMBL" id="MES1921836.1"/>
    </source>
</evidence>
<dbReference type="InterPro" id="IPR038765">
    <property type="entry name" value="Papain-like_cys_pep_sf"/>
</dbReference>
<dbReference type="SUPFAM" id="SSF54001">
    <property type="entry name" value="Cysteine proteinases"/>
    <property type="match status" value="1"/>
</dbReference>
<protein>
    <recommendedName>
        <fullName evidence="1">USP domain-containing protein</fullName>
    </recommendedName>
</protein>
<reference evidence="2 3" key="1">
    <citation type="journal article" date="2024" name="BMC Biol.">
        <title>Comparative genomics of Ascetosporea gives new insight into the evolutionary basis for animal parasitism in Rhizaria.</title>
        <authorList>
            <person name="Hiltunen Thoren M."/>
            <person name="Onut-Brannstrom I."/>
            <person name="Alfjorden A."/>
            <person name="Peckova H."/>
            <person name="Swords F."/>
            <person name="Hooper C."/>
            <person name="Holzer A.S."/>
            <person name="Bass D."/>
            <person name="Burki F."/>
        </authorList>
    </citation>
    <scope>NUCLEOTIDE SEQUENCE [LARGE SCALE GENOMIC DNA]</scope>
    <source>
        <strain evidence="2">20-A016</strain>
    </source>
</reference>
<accession>A0ABV2AQT7</accession>